<proteinExistence type="predicted"/>
<keyword evidence="2" id="KW-0547">Nucleotide-binding</keyword>
<feature type="domain" description="Fido" evidence="3">
    <location>
        <begin position="144"/>
        <end position="294"/>
    </location>
</feature>
<dbReference type="SUPFAM" id="SSF140931">
    <property type="entry name" value="Fic-like"/>
    <property type="match status" value="1"/>
</dbReference>
<feature type="active site" evidence="1">
    <location>
        <position position="224"/>
    </location>
</feature>
<dbReference type="RefSeq" id="WP_074521425.1">
    <property type="nucleotide sequence ID" value="NZ_FNHZ01000003.1"/>
</dbReference>
<dbReference type="Proteomes" id="UP000187651">
    <property type="component" value="Unassembled WGS sequence"/>
</dbReference>
<dbReference type="Gene3D" id="1.10.3290.10">
    <property type="entry name" value="Fido-like domain"/>
    <property type="match status" value="1"/>
</dbReference>
<protein>
    <submittedName>
        <fullName evidence="4">Fic/DOC family protein</fullName>
    </submittedName>
</protein>
<dbReference type="PANTHER" id="PTHR13504:SF38">
    <property type="entry name" value="FIDO DOMAIN-CONTAINING PROTEIN"/>
    <property type="match status" value="1"/>
</dbReference>
<feature type="binding site" evidence="2">
    <location>
        <begin position="228"/>
        <end position="235"/>
    </location>
    <ligand>
        <name>ATP</name>
        <dbReference type="ChEBI" id="CHEBI:30616"/>
    </ligand>
</feature>
<keyword evidence="2" id="KW-0067">ATP-binding</keyword>
<dbReference type="InterPro" id="IPR041657">
    <property type="entry name" value="HTH_17"/>
</dbReference>
<reference evidence="5" key="1">
    <citation type="submission" date="2016-10" db="EMBL/GenBank/DDBJ databases">
        <authorList>
            <person name="Varghese N."/>
            <person name="Submissions S."/>
        </authorList>
    </citation>
    <scope>NUCLEOTIDE SEQUENCE [LARGE SCALE GENOMIC DNA]</scope>
    <source>
        <strain evidence="5">M83</strain>
    </source>
</reference>
<evidence type="ECO:0000259" key="3">
    <source>
        <dbReference type="PROSITE" id="PS51459"/>
    </source>
</evidence>
<keyword evidence="5" id="KW-1185">Reference proteome</keyword>
<evidence type="ECO:0000313" key="4">
    <source>
        <dbReference type="EMBL" id="SDM85443.1"/>
    </source>
</evidence>
<feature type="binding site" evidence="2">
    <location>
        <begin position="260"/>
        <end position="261"/>
    </location>
    <ligand>
        <name>ATP</name>
        <dbReference type="ChEBI" id="CHEBI:30616"/>
    </ligand>
</feature>
<name>A0A1G9WMF5_9FIRM</name>
<dbReference type="PROSITE" id="PS51459">
    <property type="entry name" value="FIDO"/>
    <property type="match status" value="1"/>
</dbReference>
<evidence type="ECO:0000256" key="2">
    <source>
        <dbReference type="PIRSR" id="PIRSR640198-2"/>
    </source>
</evidence>
<dbReference type="GO" id="GO:0005524">
    <property type="term" value="F:ATP binding"/>
    <property type="evidence" value="ECO:0007669"/>
    <property type="project" value="UniProtKB-KW"/>
</dbReference>
<organism evidence="4 5">
    <name type="scientific">Lachnospira pectinoschiza</name>
    <dbReference type="NCBI Taxonomy" id="28052"/>
    <lineage>
        <taxon>Bacteria</taxon>
        <taxon>Bacillati</taxon>
        <taxon>Bacillota</taxon>
        <taxon>Clostridia</taxon>
        <taxon>Lachnospirales</taxon>
        <taxon>Lachnospiraceae</taxon>
        <taxon>Lachnospira</taxon>
    </lineage>
</organism>
<dbReference type="AlphaFoldDB" id="A0A1G9WMF5"/>
<dbReference type="InterPro" id="IPR036597">
    <property type="entry name" value="Fido-like_dom_sf"/>
</dbReference>
<dbReference type="InterPro" id="IPR003812">
    <property type="entry name" value="Fido"/>
</dbReference>
<accession>A0A1G9WMF5</accession>
<sequence length="296" mass="34896">MKYLSVSEAAKKISVSERSIRNYCQTGKISGAILEGNSWKIPEDFKKPERKKRNTAIPTKFIDRLKFERKEKIKNSIYHKLQIDFTYNSNHIEGSRLSHEQTQYIFKTNTIGVSNEVINVDDVIETSNHFACIDYIIDSYNYKLSESYIKKLHFLLKQGTSDSRKSWFRVGDYKLLENEVGGQETAKPEEVETKIKNLIKNYENKDNIGLEDIIAFHYNFEKIHPFQDGNGRVGRLIMFKECIKHDIIPFIIEEDLKLYYYRGLHNWNEEKGYLLDTCGLAQDRFKQILDYYKLKI</sequence>
<dbReference type="Pfam" id="PF02661">
    <property type="entry name" value="Fic"/>
    <property type="match status" value="1"/>
</dbReference>
<feature type="binding site" evidence="2">
    <location>
        <position position="268"/>
    </location>
    <ligand>
        <name>ATP</name>
        <dbReference type="ChEBI" id="CHEBI:30616"/>
    </ligand>
</feature>
<dbReference type="OrthoDB" id="9813719at2"/>
<dbReference type="InterPro" id="IPR040198">
    <property type="entry name" value="Fido_containing"/>
</dbReference>
<dbReference type="PANTHER" id="PTHR13504">
    <property type="entry name" value="FIDO DOMAIN-CONTAINING PROTEIN DDB_G0283145"/>
    <property type="match status" value="1"/>
</dbReference>
<dbReference type="Pfam" id="PF12728">
    <property type="entry name" value="HTH_17"/>
    <property type="match status" value="1"/>
</dbReference>
<evidence type="ECO:0000313" key="5">
    <source>
        <dbReference type="Proteomes" id="UP000187651"/>
    </source>
</evidence>
<dbReference type="EMBL" id="FNHZ01000003">
    <property type="protein sequence ID" value="SDM85443.1"/>
    <property type="molecule type" value="Genomic_DNA"/>
</dbReference>
<evidence type="ECO:0000256" key="1">
    <source>
        <dbReference type="PIRSR" id="PIRSR640198-1"/>
    </source>
</evidence>
<gene>
    <name evidence="4" type="ORF">SAMN05216544_1260</name>
</gene>